<organism evidence="1 2">
    <name type="scientific">Caerostris extrusa</name>
    <name type="common">Bark spider</name>
    <name type="synonym">Caerostris bankana</name>
    <dbReference type="NCBI Taxonomy" id="172846"/>
    <lineage>
        <taxon>Eukaryota</taxon>
        <taxon>Metazoa</taxon>
        <taxon>Ecdysozoa</taxon>
        <taxon>Arthropoda</taxon>
        <taxon>Chelicerata</taxon>
        <taxon>Arachnida</taxon>
        <taxon>Araneae</taxon>
        <taxon>Araneomorphae</taxon>
        <taxon>Entelegynae</taxon>
        <taxon>Araneoidea</taxon>
        <taxon>Araneidae</taxon>
        <taxon>Caerostris</taxon>
    </lineage>
</organism>
<gene>
    <name evidence="1" type="ORF">CEXT_465671</name>
</gene>
<reference evidence="1 2" key="1">
    <citation type="submission" date="2021-06" db="EMBL/GenBank/DDBJ databases">
        <title>Caerostris extrusa draft genome.</title>
        <authorList>
            <person name="Kono N."/>
            <person name="Arakawa K."/>
        </authorList>
    </citation>
    <scope>NUCLEOTIDE SEQUENCE [LARGE SCALE GENOMIC DNA]</scope>
</reference>
<dbReference type="Proteomes" id="UP001054945">
    <property type="component" value="Unassembled WGS sequence"/>
</dbReference>
<sequence length="107" mass="12404">MGKDSLFQYVNIRLLFIEGTLSISVHAFFNDNWASFVSHEKKISKAFYNHTKILKHETKMHTIVQFQMLLLCKCCGEIYISLRCTNKPILVEALTYLATIEFKVNAL</sequence>
<proteinExistence type="predicted"/>
<keyword evidence="2" id="KW-1185">Reference proteome</keyword>
<dbReference type="AlphaFoldDB" id="A0AAV4PUN9"/>
<name>A0AAV4PUN9_CAEEX</name>
<protein>
    <submittedName>
        <fullName evidence="1">Uncharacterized protein</fullName>
    </submittedName>
</protein>
<accession>A0AAV4PUN9</accession>
<evidence type="ECO:0000313" key="1">
    <source>
        <dbReference type="EMBL" id="GIY00051.1"/>
    </source>
</evidence>
<dbReference type="EMBL" id="BPLR01005141">
    <property type="protein sequence ID" value="GIY00051.1"/>
    <property type="molecule type" value="Genomic_DNA"/>
</dbReference>
<evidence type="ECO:0000313" key="2">
    <source>
        <dbReference type="Proteomes" id="UP001054945"/>
    </source>
</evidence>
<comment type="caution">
    <text evidence="1">The sequence shown here is derived from an EMBL/GenBank/DDBJ whole genome shotgun (WGS) entry which is preliminary data.</text>
</comment>